<gene>
    <name evidence="5" type="ORF">MNBD_NITROSPIRAE02-96</name>
</gene>
<evidence type="ECO:0000259" key="4">
    <source>
        <dbReference type="PROSITE" id="PS50296"/>
    </source>
</evidence>
<dbReference type="InterPro" id="IPR050318">
    <property type="entry name" value="DENR/SUI1_TIF"/>
</dbReference>
<reference evidence="5" key="1">
    <citation type="submission" date="2018-06" db="EMBL/GenBank/DDBJ databases">
        <authorList>
            <person name="Zhirakovskaya E."/>
        </authorList>
    </citation>
    <scope>NUCLEOTIDE SEQUENCE</scope>
</reference>
<comment type="similarity">
    <text evidence="1">Belongs to the SUI1 family.</text>
</comment>
<keyword evidence="3" id="KW-0648">Protein biosynthesis</keyword>
<keyword evidence="2" id="KW-0810">Translation regulation</keyword>
<evidence type="ECO:0000313" key="5">
    <source>
        <dbReference type="EMBL" id="VAX30873.1"/>
    </source>
</evidence>
<evidence type="ECO:0000256" key="3">
    <source>
        <dbReference type="ARBA" id="ARBA00022917"/>
    </source>
</evidence>
<dbReference type="PANTHER" id="PTHR12789">
    <property type="entry name" value="DENSITY-REGULATED PROTEIN HOMOLOG"/>
    <property type="match status" value="1"/>
</dbReference>
<feature type="domain" description="SUI1" evidence="4">
    <location>
        <begin position="45"/>
        <end position="105"/>
    </location>
</feature>
<dbReference type="InterPro" id="IPR005872">
    <property type="entry name" value="SUI1_arc_bac"/>
</dbReference>
<dbReference type="Gene3D" id="3.30.780.10">
    <property type="entry name" value="SUI1-like domain"/>
    <property type="match status" value="1"/>
</dbReference>
<dbReference type="GO" id="GO:0002188">
    <property type="term" value="P:translation reinitiation"/>
    <property type="evidence" value="ECO:0007669"/>
    <property type="project" value="TreeGrafter"/>
</dbReference>
<name>A0A3B1D269_9ZZZZ</name>
<accession>A0A3B1D269</accession>
<keyword evidence="5" id="KW-0396">Initiation factor</keyword>
<organism evidence="5">
    <name type="scientific">hydrothermal vent metagenome</name>
    <dbReference type="NCBI Taxonomy" id="652676"/>
    <lineage>
        <taxon>unclassified sequences</taxon>
        <taxon>metagenomes</taxon>
        <taxon>ecological metagenomes</taxon>
    </lineage>
</organism>
<dbReference type="PANTHER" id="PTHR12789:SF0">
    <property type="entry name" value="DENSITY-REGULATED PROTEIN"/>
    <property type="match status" value="1"/>
</dbReference>
<sequence>MPRDNSKLVYSTDSVVPEKEKATVKTSVEQIRPGQQKVRVRLDRKHRGGKSVTVIEGLRMKNAELRNLLKQLKSRLGTGGAIKDDLLEIQGDRGDTVMTILENMGYKPKRSGG</sequence>
<dbReference type="GO" id="GO:0006417">
    <property type="term" value="P:regulation of translation"/>
    <property type="evidence" value="ECO:0007669"/>
    <property type="project" value="UniProtKB-KW"/>
</dbReference>
<dbReference type="EMBL" id="UOGH01000180">
    <property type="protein sequence ID" value="VAX30873.1"/>
    <property type="molecule type" value="Genomic_DNA"/>
</dbReference>
<protein>
    <submittedName>
        <fullName evidence="5">Translation initiation factor SUI1-related protein</fullName>
    </submittedName>
</protein>
<dbReference type="GO" id="GO:0003743">
    <property type="term" value="F:translation initiation factor activity"/>
    <property type="evidence" value="ECO:0007669"/>
    <property type="project" value="UniProtKB-KW"/>
</dbReference>
<dbReference type="InterPro" id="IPR001950">
    <property type="entry name" value="SUI1"/>
</dbReference>
<proteinExistence type="inferred from homology"/>
<dbReference type="CDD" id="cd11567">
    <property type="entry name" value="YciH_like"/>
    <property type="match status" value="1"/>
</dbReference>
<dbReference type="PROSITE" id="PS50296">
    <property type="entry name" value="SUI1"/>
    <property type="match status" value="1"/>
</dbReference>
<dbReference type="AlphaFoldDB" id="A0A3B1D269"/>
<dbReference type="GO" id="GO:0003729">
    <property type="term" value="F:mRNA binding"/>
    <property type="evidence" value="ECO:0007669"/>
    <property type="project" value="TreeGrafter"/>
</dbReference>
<dbReference type="GO" id="GO:0001731">
    <property type="term" value="P:formation of translation preinitiation complex"/>
    <property type="evidence" value="ECO:0007669"/>
    <property type="project" value="TreeGrafter"/>
</dbReference>
<evidence type="ECO:0000256" key="2">
    <source>
        <dbReference type="ARBA" id="ARBA00022845"/>
    </source>
</evidence>
<evidence type="ECO:0000256" key="1">
    <source>
        <dbReference type="ARBA" id="ARBA00005422"/>
    </source>
</evidence>
<dbReference type="SUPFAM" id="SSF55159">
    <property type="entry name" value="eIF1-like"/>
    <property type="match status" value="1"/>
</dbReference>
<dbReference type="Pfam" id="PF01253">
    <property type="entry name" value="SUI1"/>
    <property type="match status" value="1"/>
</dbReference>
<dbReference type="InterPro" id="IPR036877">
    <property type="entry name" value="SUI1_dom_sf"/>
</dbReference>
<dbReference type="PIRSF" id="PIRSF037511">
    <property type="entry name" value="Transl_init_SUI1_pro"/>
    <property type="match status" value="1"/>
</dbReference>